<feature type="compositionally biased region" description="Acidic residues" evidence="1">
    <location>
        <begin position="14"/>
        <end position="25"/>
    </location>
</feature>
<gene>
    <name evidence="2" type="ORF">TIFTF001_014681</name>
</gene>
<organism evidence="2 3">
    <name type="scientific">Ficus carica</name>
    <name type="common">Common fig</name>
    <dbReference type="NCBI Taxonomy" id="3494"/>
    <lineage>
        <taxon>Eukaryota</taxon>
        <taxon>Viridiplantae</taxon>
        <taxon>Streptophyta</taxon>
        <taxon>Embryophyta</taxon>
        <taxon>Tracheophyta</taxon>
        <taxon>Spermatophyta</taxon>
        <taxon>Magnoliopsida</taxon>
        <taxon>eudicotyledons</taxon>
        <taxon>Gunneridae</taxon>
        <taxon>Pentapetalae</taxon>
        <taxon>rosids</taxon>
        <taxon>fabids</taxon>
        <taxon>Rosales</taxon>
        <taxon>Moraceae</taxon>
        <taxon>Ficeae</taxon>
        <taxon>Ficus</taxon>
    </lineage>
</organism>
<dbReference type="Proteomes" id="UP001187192">
    <property type="component" value="Unassembled WGS sequence"/>
</dbReference>
<accession>A0AA88D763</accession>
<dbReference type="EMBL" id="BTGU01000020">
    <property type="protein sequence ID" value="GMN45491.1"/>
    <property type="molecule type" value="Genomic_DNA"/>
</dbReference>
<sequence>MENINSHENLASEENYDYAEEDEETLPPSSNLCCCLQGVLQSKWRRRRRRRRGDNASRRHLLQQQQGDQIVAEDESWVVKSVKKAKEVSEVWAGPKWKNFIRRLSKCGIVNNKKKRLQFHYDPQSYALNFNDGIDKEADGAAYLEFSGRYADPLGMNKGQVGLD</sequence>
<feature type="region of interest" description="Disordered" evidence="1">
    <location>
        <begin position="47"/>
        <end position="67"/>
    </location>
</feature>
<evidence type="ECO:0000313" key="3">
    <source>
        <dbReference type="Proteomes" id="UP001187192"/>
    </source>
</evidence>
<evidence type="ECO:0000313" key="2">
    <source>
        <dbReference type="EMBL" id="GMN45491.1"/>
    </source>
</evidence>
<proteinExistence type="predicted"/>
<protein>
    <submittedName>
        <fullName evidence="2">Uncharacterized protein</fullName>
    </submittedName>
</protein>
<dbReference type="PANTHER" id="PTHR47076">
    <property type="entry name" value="NHL DOMAIN PROTEIN"/>
    <property type="match status" value="1"/>
</dbReference>
<evidence type="ECO:0000256" key="1">
    <source>
        <dbReference type="SAM" id="MobiDB-lite"/>
    </source>
</evidence>
<comment type="caution">
    <text evidence="2">The sequence shown here is derived from an EMBL/GenBank/DDBJ whole genome shotgun (WGS) entry which is preliminary data.</text>
</comment>
<feature type="region of interest" description="Disordered" evidence="1">
    <location>
        <begin position="1"/>
        <end position="28"/>
    </location>
</feature>
<name>A0AA88D763_FICCA</name>
<keyword evidence="3" id="KW-1185">Reference proteome</keyword>
<dbReference type="PANTHER" id="PTHR47076:SF1">
    <property type="entry name" value="NHL DOMAIN PROTEIN"/>
    <property type="match status" value="1"/>
</dbReference>
<reference evidence="2" key="1">
    <citation type="submission" date="2023-07" db="EMBL/GenBank/DDBJ databases">
        <title>draft genome sequence of fig (Ficus carica).</title>
        <authorList>
            <person name="Takahashi T."/>
            <person name="Nishimura K."/>
        </authorList>
    </citation>
    <scope>NUCLEOTIDE SEQUENCE</scope>
</reference>
<dbReference type="AlphaFoldDB" id="A0AA88D763"/>